<organism evidence="1 2">
    <name type="scientific">Racocetra persica</name>
    <dbReference type="NCBI Taxonomy" id="160502"/>
    <lineage>
        <taxon>Eukaryota</taxon>
        <taxon>Fungi</taxon>
        <taxon>Fungi incertae sedis</taxon>
        <taxon>Mucoromycota</taxon>
        <taxon>Glomeromycotina</taxon>
        <taxon>Glomeromycetes</taxon>
        <taxon>Diversisporales</taxon>
        <taxon>Gigasporaceae</taxon>
        <taxon>Racocetra</taxon>
    </lineage>
</organism>
<feature type="non-terminal residue" evidence="1">
    <location>
        <position position="205"/>
    </location>
</feature>
<gene>
    <name evidence="1" type="ORF">RPERSI_LOCUS13040</name>
</gene>
<evidence type="ECO:0000313" key="1">
    <source>
        <dbReference type="EMBL" id="CAG8739860.1"/>
    </source>
</evidence>
<feature type="non-terminal residue" evidence="1">
    <location>
        <position position="1"/>
    </location>
</feature>
<protein>
    <submittedName>
        <fullName evidence="1">28174_t:CDS:1</fullName>
    </submittedName>
</protein>
<proteinExistence type="predicted"/>
<reference evidence="1" key="1">
    <citation type="submission" date="2021-06" db="EMBL/GenBank/DDBJ databases">
        <authorList>
            <person name="Kallberg Y."/>
            <person name="Tangrot J."/>
            <person name="Rosling A."/>
        </authorList>
    </citation>
    <scope>NUCLEOTIDE SEQUENCE</scope>
    <source>
        <strain evidence="1">MA461A</strain>
    </source>
</reference>
<dbReference type="EMBL" id="CAJVQC010028515">
    <property type="protein sequence ID" value="CAG8739860.1"/>
    <property type="molecule type" value="Genomic_DNA"/>
</dbReference>
<comment type="caution">
    <text evidence="1">The sequence shown here is derived from an EMBL/GenBank/DDBJ whole genome shotgun (WGS) entry which is preliminary data.</text>
</comment>
<name>A0ACA9Q7K4_9GLOM</name>
<dbReference type="Proteomes" id="UP000789920">
    <property type="component" value="Unassembled WGS sequence"/>
</dbReference>
<evidence type="ECO:0000313" key="2">
    <source>
        <dbReference type="Proteomes" id="UP000789920"/>
    </source>
</evidence>
<accession>A0ACA9Q7K4</accession>
<sequence length="205" mass="23463">IKRIGSGAFADVYQADLTNSNLKNLKCVALKVFRQFEESEALRKAILKEVADFGLSRCLSDASKTITGLAGYIPYMDPYVLKNSEQKLQIISKECDVYSLGVLLWEISSLHPPFEEEDRRALYIKILNGYREIPILGTPPQFFALYTECWQDDPKKRPTIDKVVYELSDDKSDGINETINSLNEEASSFVPMEYEVTRIEENQFR</sequence>
<keyword evidence="2" id="KW-1185">Reference proteome</keyword>